<protein>
    <submittedName>
        <fullName evidence="1">6482_t:CDS:1</fullName>
    </submittedName>
</protein>
<proteinExistence type="predicted"/>
<gene>
    <name evidence="1" type="ORF">SCALOS_LOCUS10867</name>
</gene>
<dbReference type="EMBL" id="CAJVPM010043127">
    <property type="protein sequence ID" value="CAG8710953.1"/>
    <property type="molecule type" value="Genomic_DNA"/>
</dbReference>
<keyword evidence="2" id="KW-1185">Reference proteome</keyword>
<feature type="non-terminal residue" evidence="1">
    <location>
        <position position="1"/>
    </location>
</feature>
<evidence type="ECO:0000313" key="2">
    <source>
        <dbReference type="Proteomes" id="UP000789860"/>
    </source>
</evidence>
<dbReference type="Proteomes" id="UP000789860">
    <property type="component" value="Unassembled WGS sequence"/>
</dbReference>
<evidence type="ECO:0000313" key="1">
    <source>
        <dbReference type="EMBL" id="CAG8710953.1"/>
    </source>
</evidence>
<accession>A0ACA9PKC3</accession>
<feature type="non-terminal residue" evidence="1">
    <location>
        <position position="129"/>
    </location>
</feature>
<comment type="caution">
    <text evidence="1">The sequence shown here is derived from an EMBL/GenBank/DDBJ whole genome shotgun (WGS) entry which is preliminary data.</text>
</comment>
<reference evidence="1" key="1">
    <citation type="submission" date="2021-06" db="EMBL/GenBank/DDBJ databases">
        <authorList>
            <person name="Kallberg Y."/>
            <person name="Tangrot J."/>
            <person name="Rosling A."/>
        </authorList>
    </citation>
    <scope>NUCLEOTIDE SEQUENCE</scope>
    <source>
        <strain evidence="1">AU212A</strain>
    </source>
</reference>
<sequence>KMNSQEESSTSFQKNIYTDESDSDNNSDDIIPSTNTLISPNKKRNKGKTSFVWKYFEVIGSKDICQVVVKKKGKDQKCGKEYIHNNSTSNMIAHLQSHNIVDSKKLKSELQKKRQTTLPEMIKSNTPHR</sequence>
<name>A0ACA9PKC3_9GLOM</name>
<organism evidence="1 2">
    <name type="scientific">Scutellospora calospora</name>
    <dbReference type="NCBI Taxonomy" id="85575"/>
    <lineage>
        <taxon>Eukaryota</taxon>
        <taxon>Fungi</taxon>
        <taxon>Fungi incertae sedis</taxon>
        <taxon>Mucoromycota</taxon>
        <taxon>Glomeromycotina</taxon>
        <taxon>Glomeromycetes</taxon>
        <taxon>Diversisporales</taxon>
        <taxon>Gigasporaceae</taxon>
        <taxon>Scutellospora</taxon>
    </lineage>
</organism>